<organism evidence="2 3">
    <name type="scientific">Dyadobacter helix</name>
    <dbReference type="NCBI Taxonomy" id="2822344"/>
    <lineage>
        <taxon>Bacteria</taxon>
        <taxon>Pseudomonadati</taxon>
        <taxon>Bacteroidota</taxon>
        <taxon>Cytophagia</taxon>
        <taxon>Cytophagales</taxon>
        <taxon>Spirosomataceae</taxon>
        <taxon>Dyadobacter</taxon>
    </lineage>
</organism>
<dbReference type="Proteomes" id="UP000680038">
    <property type="component" value="Unassembled WGS sequence"/>
</dbReference>
<evidence type="ECO:0000313" key="3">
    <source>
        <dbReference type="Proteomes" id="UP000680038"/>
    </source>
</evidence>
<accession>A0A916JCA1</accession>
<evidence type="ECO:0000256" key="1">
    <source>
        <dbReference type="SAM" id="SignalP"/>
    </source>
</evidence>
<name>A0A916JCA1_9BACT</name>
<keyword evidence="3" id="KW-1185">Reference proteome</keyword>
<keyword evidence="1" id="KW-0732">Signal</keyword>
<proteinExistence type="predicted"/>
<gene>
    <name evidence="2" type="ORF">DYBT9275_02486</name>
</gene>
<protein>
    <submittedName>
        <fullName evidence="2">Uncharacterized protein</fullName>
    </submittedName>
</protein>
<reference evidence="2" key="1">
    <citation type="submission" date="2021-04" db="EMBL/GenBank/DDBJ databases">
        <authorList>
            <person name="Rodrigo-Torres L."/>
            <person name="Arahal R. D."/>
            <person name="Lucena T."/>
        </authorList>
    </citation>
    <scope>NUCLEOTIDE SEQUENCE</scope>
    <source>
        <strain evidence="2">CECT 9275</strain>
    </source>
</reference>
<dbReference type="EMBL" id="CAJRAF010000002">
    <property type="protein sequence ID" value="CAG5000551.1"/>
    <property type="molecule type" value="Genomic_DNA"/>
</dbReference>
<feature type="signal peptide" evidence="1">
    <location>
        <begin position="1"/>
        <end position="25"/>
    </location>
</feature>
<dbReference type="RefSeq" id="WP_215239117.1">
    <property type="nucleotide sequence ID" value="NZ_CAJRAF010000002.1"/>
</dbReference>
<comment type="caution">
    <text evidence="2">The sequence shown here is derived from an EMBL/GenBank/DDBJ whole genome shotgun (WGS) entry which is preliminary data.</text>
</comment>
<sequence length="259" mass="26954">MKKLSKTLLASAITAALFSSSPLFAQVKIGSNPTTIEAGSNLEVEASTPSRQVKVDKTSGQLTIKDGTEGLNKILVSDANGGASWKKIRLTDVTTFTQTSGIQLVIPLGNTLCQNGNVNPPACAKDMNLDGSFTITEVTSDVIIESLSIYTSEGNVAGSKNQFTIMLYVDKTTPGVFESVAFSLQTSNIVGCDAQSANVKAVLKDLPPRAAPYQIKAFAGAWSNNGTFAVVVGMGMAAVPGCGTTPSVGNNRLIVSVTQ</sequence>
<evidence type="ECO:0000313" key="2">
    <source>
        <dbReference type="EMBL" id="CAG5000551.1"/>
    </source>
</evidence>
<feature type="chain" id="PRO_5037724381" evidence="1">
    <location>
        <begin position="26"/>
        <end position="259"/>
    </location>
</feature>
<dbReference type="AlphaFoldDB" id="A0A916JCA1"/>